<keyword evidence="3 8" id="KW-1133">Transmembrane helix</keyword>
<name>A0A913YIN0_EXADI</name>
<evidence type="ECO:0000313" key="11">
    <source>
        <dbReference type="Proteomes" id="UP000887567"/>
    </source>
</evidence>
<sequence>MNISFSNSTSDFCIQGAPDSLTVRNAKSIFLYIVGGFAVFGNIFVIKAALKCSIRRRLHYLIINMAVADTLFVLTTLFYVLRKDFNIFMNIPESFAEALCKTMPFLNDVSFSASASALFIISIDRFRATIVRKIRAQKRGTITVLVLSWLIPSICVAYGPRSKVLNGECLFLSDFHHYIISVVLILILVIQSFVILFLSIVTLKRLSKSSGIEGSLSEPQRTTRARRMKKIVHMVICSLVLFSCNYFPVFIMALLILLSKLGYSICVDTSTMIFLFALFPVLNSSLSPYIYCVFLTDIRDSAKNLIVLRRLNICRIFKRKSVELKVVERQNKVQVTENN</sequence>
<dbReference type="Proteomes" id="UP000887567">
    <property type="component" value="Unplaced"/>
</dbReference>
<evidence type="ECO:0000256" key="1">
    <source>
        <dbReference type="ARBA" id="ARBA00004141"/>
    </source>
</evidence>
<keyword evidence="5 8" id="KW-0472">Membrane</keyword>
<evidence type="ECO:0000256" key="5">
    <source>
        <dbReference type="ARBA" id="ARBA00023136"/>
    </source>
</evidence>
<organism evidence="10 11">
    <name type="scientific">Exaiptasia diaphana</name>
    <name type="common">Tropical sea anemone</name>
    <name type="synonym">Aiptasia pulchella</name>
    <dbReference type="NCBI Taxonomy" id="2652724"/>
    <lineage>
        <taxon>Eukaryota</taxon>
        <taxon>Metazoa</taxon>
        <taxon>Cnidaria</taxon>
        <taxon>Anthozoa</taxon>
        <taxon>Hexacorallia</taxon>
        <taxon>Actiniaria</taxon>
        <taxon>Aiptasiidae</taxon>
        <taxon>Exaiptasia</taxon>
    </lineage>
</organism>
<feature type="transmembrane region" description="Helical" evidence="8">
    <location>
        <begin position="109"/>
        <end position="128"/>
    </location>
</feature>
<proteinExistence type="predicted"/>
<keyword evidence="7" id="KW-0807">Transducer</keyword>
<dbReference type="PRINTS" id="PR00237">
    <property type="entry name" value="GPCRRHODOPSN"/>
</dbReference>
<dbReference type="InterPro" id="IPR000276">
    <property type="entry name" value="GPCR_Rhodpsn"/>
</dbReference>
<dbReference type="SMART" id="SM01381">
    <property type="entry name" value="7TM_GPCR_Srsx"/>
    <property type="match status" value="1"/>
</dbReference>
<evidence type="ECO:0000256" key="8">
    <source>
        <dbReference type="SAM" id="Phobius"/>
    </source>
</evidence>
<evidence type="ECO:0000256" key="3">
    <source>
        <dbReference type="ARBA" id="ARBA00022989"/>
    </source>
</evidence>
<evidence type="ECO:0000256" key="4">
    <source>
        <dbReference type="ARBA" id="ARBA00023040"/>
    </source>
</evidence>
<feature type="transmembrane region" description="Helical" evidence="8">
    <location>
        <begin position="231"/>
        <end position="259"/>
    </location>
</feature>
<keyword evidence="2 8" id="KW-0812">Transmembrane</keyword>
<feature type="transmembrane region" description="Helical" evidence="8">
    <location>
        <begin position="179"/>
        <end position="203"/>
    </location>
</feature>
<dbReference type="Gene3D" id="1.20.1070.10">
    <property type="entry name" value="Rhodopsin 7-helix transmembrane proteins"/>
    <property type="match status" value="1"/>
</dbReference>
<feature type="transmembrane region" description="Helical" evidence="8">
    <location>
        <begin position="29"/>
        <end position="46"/>
    </location>
</feature>
<comment type="subcellular location">
    <subcellularLocation>
        <location evidence="1">Membrane</location>
        <topology evidence="1">Multi-pass membrane protein</topology>
    </subcellularLocation>
</comment>
<feature type="transmembrane region" description="Helical" evidence="8">
    <location>
        <begin position="140"/>
        <end position="159"/>
    </location>
</feature>
<dbReference type="EnsemblMetazoa" id="XM_028659138.1">
    <property type="protein sequence ID" value="XP_028514939.1"/>
    <property type="gene ID" value="LOC114575068"/>
</dbReference>
<feature type="transmembrane region" description="Helical" evidence="8">
    <location>
        <begin position="271"/>
        <end position="294"/>
    </location>
</feature>
<accession>A0A913YIN0</accession>
<dbReference type="GeneID" id="114575068"/>
<dbReference type="PANTHER" id="PTHR45695:SF9">
    <property type="entry name" value="LEUCOKININ RECEPTOR"/>
    <property type="match status" value="1"/>
</dbReference>
<evidence type="ECO:0000256" key="7">
    <source>
        <dbReference type="ARBA" id="ARBA00023224"/>
    </source>
</evidence>
<evidence type="ECO:0000256" key="6">
    <source>
        <dbReference type="ARBA" id="ARBA00023170"/>
    </source>
</evidence>
<dbReference type="PANTHER" id="PTHR45695">
    <property type="entry name" value="LEUCOKININ RECEPTOR-RELATED"/>
    <property type="match status" value="1"/>
</dbReference>
<dbReference type="SUPFAM" id="SSF81321">
    <property type="entry name" value="Family A G protein-coupled receptor-like"/>
    <property type="match status" value="1"/>
</dbReference>
<keyword evidence="4" id="KW-0297">G-protein coupled receptor</keyword>
<evidence type="ECO:0000256" key="2">
    <source>
        <dbReference type="ARBA" id="ARBA00022692"/>
    </source>
</evidence>
<keyword evidence="11" id="KW-1185">Reference proteome</keyword>
<dbReference type="RefSeq" id="XP_028514939.1">
    <property type="nucleotide sequence ID" value="XM_028659138.1"/>
</dbReference>
<dbReference type="GO" id="GO:0005886">
    <property type="term" value="C:plasma membrane"/>
    <property type="evidence" value="ECO:0007669"/>
    <property type="project" value="TreeGrafter"/>
</dbReference>
<evidence type="ECO:0000313" key="10">
    <source>
        <dbReference type="EnsemblMetazoa" id="XP_028514939.1"/>
    </source>
</evidence>
<keyword evidence="6" id="KW-0675">Receptor</keyword>
<feature type="domain" description="G-protein coupled receptors family 1 profile" evidence="9">
    <location>
        <begin position="41"/>
        <end position="291"/>
    </location>
</feature>
<reference evidence="10" key="1">
    <citation type="submission" date="2022-11" db="UniProtKB">
        <authorList>
            <consortium name="EnsemblMetazoa"/>
        </authorList>
    </citation>
    <scope>IDENTIFICATION</scope>
</reference>
<dbReference type="AlphaFoldDB" id="A0A913YIN0"/>
<protein>
    <recommendedName>
        <fullName evidence="9">G-protein coupled receptors family 1 profile domain-containing protein</fullName>
    </recommendedName>
</protein>
<dbReference type="OrthoDB" id="9606139at2759"/>
<dbReference type="GO" id="GO:0004930">
    <property type="term" value="F:G protein-coupled receptor activity"/>
    <property type="evidence" value="ECO:0007669"/>
    <property type="project" value="UniProtKB-KW"/>
</dbReference>
<dbReference type="CDD" id="cd00637">
    <property type="entry name" value="7tm_classA_rhodopsin-like"/>
    <property type="match status" value="1"/>
</dbReference>
<evidence type="ECO:0000259" key="9">
    <source>
        <dbReference type="PROSITE" id="PS50262"/>
    </source>
</evidence>
<dbReference type="InterPro" id="IPR017452">
    <property type="entry name" value="GPCR_Rhodpsn_7TM"/>
</dbReference>
<dbReference type="KEGG" id="epa:114575068"/>
<dbReference type="Pfam" id="PF00001">
    <property type="entry name" value="7tm_1"/>
    <property type="match status" value="1"/>
</dbReference>
<dbReference type="PROSITE" id="PS50262">
    <property type="entry name" value="G_PROTEIN_RECEP_F1_2"/>
    <property type="match status" value="1"/>
</dbReference>
<feature type="transmembrane region" description="Helical" evidence="8">
    <location>
        <begin position="58"/>
        <end position="81"/>
    </location>
</feature>